<evidence type="ECO:0000259" key="11">
    <source>
        <dbReference type="PROSITE" id="PS50893"/>
    </source>
</evidence>
<reference evidence="12 13" key="1">
    <citation type="submission" date="2016-08" db="EMBL/GenBank/DDBJ databases">
        <authorList>
            <person name="Seilhamer J.J."/>
        </authorList>
    </citation>
    <scope>NUCLEOTIDE SEQUENCE [LARGE SCALE GENOMIC DNA]</scope>
    <source>
        <strain evidence="12 13">NML150140-1</strain>
    </source>
</reference>
<proteinExistence type="inferred from homology"/>
<feature type="domain" description="ABC transporter" evidence="11">
    <location>
        <begin position="263"/>
        <end position="462"/>
    </location>
</feature>
<keyword evidence="3" id="KW-0813">Transport</keyword>
<dbReference type="AlphaFoldDB" id="A0A1E3UD75"/>
<evidence type="ECO:0000256" key="7">
    <source>
        <dbReference type="ARBA" id="ARBA00022840"/>
    </source>
</evidence>
<evidence type="ECO:0000313" key="12">
    <source>
        <dbReference type="EMBL" id="ODR47951.1"/>
    </source>
</evidence>
<dbReference type="PANTHER" id="PTHR43553">
    <property type="entry name" value="HEAVY METAL TRANSPORTER"/>
    <property type="match status" value="1"/>
</dbReference>
<evidence type="ECO:0000256" key="6">
    <source>
        <dbReference type="ARBA" id="ARBA00022741"/>
    </source>
</evidence>
<keyword evidence="8" id="KW-1278">Translocase</keyword>
<dbReference type="InterPro" id="IPR003439">
    <property type="entry name" value="ABC_transporter-like_ATP-bd"/>
</dbReference>
<dbReference type="Gene3D" id="3.40.50.300">
    <property type="entry name" value="P-loop containing nucleotide triphosphate hydrolases"/>
    <property type="match status" value="2"/>
</dbReference>
<dbReference type="PANTHER" id="PTHR43553:SF23">
    <property type="entry name" value="ABC TRANSPORTER ATP-BINDING COMPONENT"/>
    <property type="match status" value="1"/>
</dbReference>
<comment type="subcellular location">
    <subcellularLocation>
        <location evidence="1">Cell membrane</location>
        <topology evidence="1">Peripheral membrane protein</topology>
    </subcellularLocation>
</comment>
<dbReference type="RefSeq" id="WP_069431919.1">
    <property type="nucleotide sequence ID" value="NZ_MEHA01000018.1"/>
</dbReference>
<evidence type="ECO:0000313" key="13">
    <source>
        <dbReference type="Proteomes" id="UP000094271"/>
    </source>
</evidence>
<keyword evidence="9" id="KW-0472">Membrane</keyword>
<evidence type="ECO:0000256" key="9">
    <source>
        <dbReference type="ARBA" id="ARBA00023136"/>
    </source>
</evidence>
<comment type="caution">
    <text evidence="12">The sequence shown here is derived from an EMBL/GenBank/DDBJ whole genome shotgun (WGS) entry which is preliminary data.</text>
</comment>
<dbReference type="PROSITE" id="PS50893">
    <property type="entry name" value="ABC_TRANSPORTER_2"/>
    <property type="match status" value="2"/>
</dbReference>
<dbReference type="InterPro" id="IPR003593">
    <property type="entry name" value="AAA+_ATPase"/>
</dbReference>
<dbReference type="SUPFAM" id="SSF52540">
    <property type="entry name" value="P-loop containing nucleoside triphosphate hydrolases"/>
    <property type="match status" value="2"/>
</dbReference>
<dbReference type="GO" id="GO:0043190">
    <property type="term" value="C:ATP-binding cassette (ABC) transporter complex"/>
    <property type="evidence" value="ECO:0007669"/>
    <property type="project" value="TreeGrafter"/>
</dbReference>
<dbReference type="Proteomes" id="UP000094271">
    <property type="component" value="Unassembled WGS sequence"/>
</dbReference>
<dbReference type="PROSITE" id="PS00211">
    <property type="entry name" value="ABC_TRANSPORTER_1"/>
    <property type="match status" value="2"/>
</dbReference>
<dbReference type="InterPro" id="IPR027417">
    <property type="entry name" value="P-loop_NTPase"/>
</dbReference>
<dbReference type="InterPro" id="IPR050095">
    <property type="entry name" value="ECF_ABC_transporter_ATP-bd"/>
</dbReference>
<comment type="similarity">
    <text evidence="2">Belongs to the ABC transporter superfamily.</text>
</comment>
<dbReference type="Pfam" id="PF00005">
    <property type="entry name" value="ABC_tran"/>
    <property type="match status" value="2"/>
</dbReference>
<evidence type="ECO:0000256" key="4">
    <source>
        <dbReference type="ARBA" id="ARBA00022475"/>
    </source>
</evidence>
<name>A0A1E3UD75_9FIRM</name>
<dbReference type="FunFam" id="3.40.50.300:FF:000224">
    <property type="entry name" value="Energy-coupling factor transporter ATP-binding protein EcfA"/>
    <property type="match status" value="1"/>
</dbReference>
<evidence type="ECO:0000256" key="3">
    <source>
        <dbReference type="ARBA" id="ARBA00022448"/>
    </source>
</evidence>
<evidence type="ECO:0000256" key="2">
    <source>
        <dbReference type="ARBA" id="ARBA00005417"/>
    </source>
</evidence>
<sequence length="462" mass="51320">MIEFKNVSFQYEGSEQQIWNVNLSIAQGECVVLTGVSGCGKTTLTRLMNGLAPSYFKGSISGSICIDDRDITGMTAWEIGTIVGSVFQNPKSQFFSSELVGEVAFGCENHGFSREAIQERTDKSIETFSLSLIRKRPLDVLSSGEKQRVAIASVYAMRPKVFVCDEPTANLDLGGIEQLLGTLFKLKAQGYTLVIAEHRLSWLSELADRIIYMEKGRIVREYTPKEFTAMPEMERRNKGLRTMHRVQTREPLPLPKLFERGSLIMHDLCKKCGEIDVFTNLSGAFPQGSITAVTGRNGAGKSTLALVLAGLSKKSGGDIIVCGSKNHLSRRRKKVYYCGNDTTTQFFTASVSEELLLNQPLSEERMERARQLLKNMNLYEYRDVHPAALSGGQKQRLAVACAIFSEREILLLDEPTSGLDGANMRRISDALKAAASRGKTVIVITHDPEFMEECCQYCFSLK</sequence>
<evidence type="ECO:0000256" key="8">
    <source>
        <dbReference type="ARBA" id="ARBA00022967"/>
    </source>
</evidence>
<dbReference type="GO" id="GO:0005524">
    <property type="term" value="F:ATP binding"/>
    <property type="evidence" value="ECO:0007669"/>
    <property type="project" value="UniProtKB-KW"/>
</dbReference>
<gene>
    <name evidence="12" type="ORF">BEI59_21515</name>
</gene>
<evidence type="ECO:0000256" key="5">
    <source>
        <dbReference type="ARBA" id="ARBA00022737"/>
    </source>
</evidence>
<dbReference type="GO" id="GO:0042626">
    <property type="term" value="F:ATPase-coupled transmembrane transporter activity"/>
    <property type="evidence" value="ECO:0007669"/>
    <property type="project" value="TreeGrafter"/>
</dbReference>
<keyword evidence="5" id="KW-0677">Repeat</keyword>
<dbReference type="InterPro" id="IPR015856">
    <property type="entry name" value="ABC_transpr_CbiO/EcfA_su"/>
</dbReference>
<dbReference type="InterPro" id="IPR017871">
    <property type="entry name" value="ABC_transporter-like_CS"/>
</dbReference>
<keyword evidence="6" id="KW-0547">Nucleotide-binding</keyword>
<accession>A0A1E3UD75</accession>
<comment type="function">
    <text evidence="10">Probably part of an ABC transporter complex. Responsible for energy coupling to the transport system.</text>
</comment>
<keyword evidence="4" id="KW-1003">Cell membrane</keyword>
<dbReference type="OrthoDB" id="501320at2"/>
<organism evidence="12 13">
    <name type="scientific">Eisenbergiella tayi</name>
    <dbReference type="NCBI Taxonomy" id="1432052"/>
    <lineage>
        <taxon>Bacteria</taxon>
        <taxon>Bacillati</taxon>
        <taxon>Bacillota</taxon>
        <taxon>Clostridia</taxon>
        <taxon>Lachnospirales</taxon>
        <taxon>Lachnospiraceae</taxon>
        <taxon>Eisenbergiella</taxon>
    </lineage>
</organism>
<dbReference type="GO" id="GO:0016887">
    <property type="term" value="F:ATP hydrolysis activity"/>
    <property type="evidence" value="ECO:0007669"/>
    <property type="project" value="InterPro"/>
</dbReference>
<evidence type="ECO:0000256" key="1">
    <source>
        <dbReference type="ARBA" id="ARBA00004202"/>
    </source>
</evidence>
<dbReference type="EMBL" id="MEHA01000018">
    <property type="protein sequence ID" value="ODR47951.1"/>
    <property type="molecule type" value="Genomic_DNA"/>
</dbReference>
<dbReference type="CDD" id="cd03225">
    <property type="entry name" value="ABC_cobalt_CbiO_domain1"/>
    <property type="match status" value="1"/>
</dbReference>
<feature type="domain" description="ABC transporter" evidence="11">
    <location>
        <begin position="2"/>
        <end position="240"/>
    </location>
</feature>
<protein>
    <submittedName>
        <fullName evidence="12">Cobalt ABC transporter</fullName>
    </submittedName>
</protein>
<dbReference type="SMART" id="SM00382">
    <property type="entry name" value="AAA"/>
    <property type="match status" value="2"/>
</dbReference>
<evidence type="ECO:0000256" key="10">
    <source>
        <dbReference type="ARBA" id="ARBA00025157"/>
    </source>
</evidence>
<keyword evidence="7" id="KW-0067">ATP-binding</keyword>